<reference evidence="2" key="1">
    <citation type="submission" date="2018-06" db="EMBL/GenBank/DDBJ databases">
        <authorList>
            <person name="Zhirakovskaya E."/>
        </authorList>
    </citation>
    <scope>NUCLEOTIDE SEQUENCE</scope>
</reference>
<feature type="domain" description="Serine aminopeptidase S33" evidence="1">
    <location>
        <begin position="67"/>
        <end position="175"/>
    </location>
</feature>
<evidence type="ECO:0000313" key="2">
    <source>
        <dbReference type="EMBL" id="VAW98258.1"/>
    </source>
</evidence>
<dbReference type="PANTHER" id="PTHR12277:SF81">
    <property type="entry name" value="PROTEIN ABHD13"/>
    <property type="match status" value="1"/>
</dbReference>
<dbReference type="InterPro" id="IPR029058">
    <property type="entry name" value="AB_hydrolase_fold"/>
</dbReference>
<dbReference type="Gene3D" id="3.40.50.1820">
    <property type="entry name" value="alpha/beta hydrolase"/>
    <property type="match status" value="1"/>
</dbReference>
<sequence>MLGSIVTSLLVLLLLSSLLYLQQPSMIFFPYRDFASTPTEWGLAYDDVSFKAGDGTGLHGWYIPRQKSDQVLLFFHGNAGNISHRGESVAIFHRLGLNVFIFDYRGYGHSQGKPSEEGLYADARAAWQYLTVTRGIDEADITLFGRSLGTAVASKLASEVQPRALILESAFSSARDVAKSVFPMLSYVTILRFKFDTADYVRSVTSPLLVVHSPDDEIIPFELGEKVYQAANQPKQFLAIEGDHNTGFLRSQPAYERALGEFISPD</sequence>
<organism evidence="2">
    <name type="scientific">hydrothermal vent metagenome</name>
    <dbReference type="NCBI Taxonomy" id="652676"/>
    <lineage>
        <taxon>unclassified sequences</taxon>
        <taxon>metagenomes</taxon>
        <taxon>ecological metagenomes</taxon>
    </lineage>
</organism>
<accession>A0A3B0ZXJ0</accession>
<dbReference type="AlphaFoldDB" id="A0A3B0ZXJ0"/>
<dbReference type="EMBL" id="UOFU01000141">
    <property type="protein sequence ID" value="VAW98258.1"/>
    <property type="molecule type" value="Genomic_DNA"/>
</dbReference>
<proteinExistence type="predicted"/>
<evidence type="ECO:0000259" key="1">
    <source>
        <dbReference type="Pfam" id="PF12146"/>
    </source>
</evidence>
<protein>
    <recommendedName>
        <fullName evidence="1">Serine aminopeptidase S33 domain-containing protein</fullName>
    </recommendedName>
</protein>
<dbReference type="SUPFAM" id="SSF53474">
    <property type="entry name" value="alpha/beta-Hydrolases"/>
    <property type="match status" value="1"/>
</dbReference>
<dbReference type="InterPro" id="IPR022742">
    <property type="entry name" value="Hydrolase_4"/>
</dbReference>
<dbReference type="Pfam" id="PF12146">
    <property type="entry name" value="Hydrolase_4"/>
    <property type="match status" value="1"/>
</dbReference>
<gene>
    <name evidence="2" type="ORF">MNBD_GAMMA20-1485</name>
</gene>
<name>A0A3B0ZXJ0_9ZZZZ</name>
<dbReference type="PANTHER" id="PTHR12277">
    <property type="entry name" value="ALPHA/BETA HYDROLASE DOMAIN-CONTAINING PROTEIN"/>
    <property type="match status" value="1"/>
</dbReference>